<evidence type="ECO:0000313" key="1">
    <source>
        <dbReference type="EMBL" id="SVD58838.1"/>
    </source>
</evidence>
<dbReference type="AlphaFoldDB" id="A0A382WL38"/>
<dbReference type="InterPro" id="IPR016162">
    <property type="entry name" value="Ald_DH_N"/>
</dbReference>
<organism evidence="1">
    <name type="scientific">marine metagenome</name>
    <dbReference type="NCBI Taxonomy" id="408172"/>
    <lineage>
        <taxon>unclassified sequences</taxon>
        <taxon>metagenomes</taxon>
        <taxon>ecological metagenomes</taxon>
    </lineage>
</organism>
<dbReference type="InterPro" id="IPR016161">
    <property type="entry name" value="Ald_DH/histidinol_DH"/>
</dbReference>
<dbReference type="GO" id="GO:0016491">
    <property type="term" value="F:oxidoreductase activity"/>
    <property type="evidence" value="ECO:0007669"/>
    <property type="project" value="InterPro"/>
</dbReference>
<dbReference type="EMBL" id="UINC01160280">
    <property type="protein sequence ID" value="SVD58838.1"/>
    <property type="molecule type" value="Genomic_DNA"/>
</dbReference>
<evidence type="ECO:0008006" key="2">
    <source>
        <dbReference type="Google" id="ProtNLM"/>
    </source>
</evidence>
<name>A0A382WL38_9ZZZZ</name>
<protein>
    <recommendedName>
        <fullName evidence="2">Aldehyde dehydrogenase domain-containing protein</fullName>
    </recommendedName>
</protein>
<reference evidence="1" key="1">
    <citation type="submission" date="2018-05" db="EMBL/GenBank/DDBJ databases">
        <authorList>
            <person name="Lanie J.A."/>
            <person name="Ng W.-L."/>
            <person name="Kazmierczak K.M."/>
            <person name="Andrzejewski T.M."/>
            <person name="Davidsen T.M."/>
            <person name="Wayne K.J."/>
            <person name="Tettelin H."/>
            <person name="Glass J.I."/>
            <person name="Rusch D."/>
            <person name="Podicherti R."/>
            <person name="Tsui H.-C.T."/>
            <person name="Winkler M.E."/>
        </authorList>
    </citation>
    <scope>NUCLEOTIDE SEQUENCE</scope>
</reference>
<dbReference type="Gene3D" id="3.40.605.10">
    <property type="entry name" value="Aldehyde Dehydrogenase, Chain A, domain 1"/>
    <property type="match status" value="1"/>
</dbReference>
<gene>
    <name evidence="1" type="ORF">METZ01_LOCUS411692</name>
</gene>
<sequence length="52" mass="5271">MSTPRKITHWINGRAEAGASDRHGTVFNPATGQVAATVPIANEADVAAAVAA</sequence>
<accession>A0A382WL38</accession>
<proteinExistence type="predicted"/>
<dbReference type="SUPFAM" id="SSF53720">
    <property type="entry name" value="ALDH-like"/>
    <property type="match status" value="1"/>
</dbReference>
<feature type="non-terminal residue" evidence="1">
    <location>
        <position position="52"/>
    </location>
</feature>